<name>A0A0U5KJZ7_LIMRT</name>
<evidence type="ECO:0000256" key="1">
    <source>
        <dbReference type="SAM" id="MobiDB-lite"/>
    </source>
</evidence>
<keyword evidence="2" id="KW-0812">Transmembrane</keyword>
<reference evidence="4" key="1">
    <citation type="submission" date="2015-10" db="EMBL/GenBank/DDBJ databases">
        <authorList>
            <person name="Crossman L.C."/>
        </authorList>
    </citation>
    <scope>NUCLEOTIDE SEQUENCE [LARGE SCALE GENOMIC DNA]</scope>
    <source>
        <strain evidence="4">20-2</strain>
    </source>
</reference>
<dbReference type="EMBL" id="LN887576">
    <property type="protein sequence ID" value="CUR40868.1"/>
    <property type="molecule type" value="Genomic_DNA"/>
</dbReference>
<feature type="region of interest" description="Disordered" evidence="1">
    <location>
        <begin position="1"/>
        <end position="23"/>
    </location>
</feature>
<gene>
    <name evidence="3" type="ORF">LRLP16767_LR202_00927</name>
</gene>
<dbReference type="Proteomes" id="UP000235484">
    <property type="component" value="Unassembled WGS sequence"/>
</dbReference>
<feature type="transmembrane region" description="Helical" evidence="2">
    <location>
        <begin position="38"/>
        <end position="62"/>
    </location>
</feature>
<organism evidence="3 4">
    <name type="scientific">Limosilactobacillus reuteri</name>
    <name type="common">Lactobacillus reuteri</name>
    <dbReference type="NCBI Taxonomy" id="1598"/>
    <lineage>
        <taxon>Bacteria</taxon>
        <taxon>Bacillati</taxon>
        <taxon>Bacillota</taxon>
        <taxon>Bacilli</taxon>
        <taxon>Lactobacillales</taxon>
        <taxon>Lactobacillaceae</taxon>
        <taxon>Limosilactobacillus</taxon>
    </lineage>
</organism>
<dbReference type="AlphaFoldDB" id="A0A0U5KJZ7"/>
<evidence type="ECO:0000313" key="3">
    <source>
        <dbReference type="EMBL" id="CUR40868.1"/>
    </source>
</evidence>
<accession>A0A0U5KJZ7</accession>
<protein>
    <submittedName>
        <fullName evidence="3">Uncharacterized protein</fullName>
    </submittedName>
</protein>
<keyword evidence="2" id="KW-0472">Membrane</keyword>
<evidence type="ECO:0000313" key="4">
    <source>
        <dbReference type="Proteomes" id="UP000235484"/>
    </source>
</evidence>
<proteinExistence type="predicted"/>
<keyword evidence="2" id="KW-1133">Transmembrane helix</keyword>
<sequence>MINWSSNPVRGGSTTRASKLSPSFCQRGRTSSALPASYLALVILFNLAFSLASATASGIISIPRTAFTRDARERPIVPIPAYASIKVSSLSSSRALEASSYNTSVCSGFSCKKERAESLKSSPIKLSRIESFPARWIILSPQTKGVSPGLTFCITETTAGSSFSMRSSNSRL</sequence>
<evidence type="ECO:0000256" key="2">
    <source>
        <dbReference type="SAM" id="Phobius"/>
    </source>
</evidence>